<dbReference type="Gene3D" id="1.20.1280.50">
    <property type="match status" value="1"/>
</dbReference>
<dbReference type="InterPro" id="IPR032675">
    <property type="entry name" value="LRR_dom_sf"/>
</dbReference>
<dbReference type="OrthoDB" id="3139566at2759"/>
<keyword evidence="3" id="KW-1185">Reference proteome</keyword>
<comment type="caution">
    <text evidence="2">The sequence shown here is derived from an EMBL/GenBank/DDBJ whole genome shotgun (WGS) entry which is preliminary data.</text>
</comment>
<name>A0A4Y9ZWB0_9AGAM</name>
<evidence type="ECO:0000256" key="1">
    <source>
        <dbReference type="SAM" id="MobiDB-lite"/>
    </source>
</evidence>
<dbReference type="SUPFAM" id="SSF52047">
    <property type="entry name" value="RNI-like"/>
    <property type="match status" value="1"/>
</dbReference>
<gene>
    <name evidence="2" type="ORF">EWM64_g5155</name>
</gene>
<dbReference type="EMBL" id="SFCI01000603">
    <property type="protein sequence ID" value="TFY78855.1"/>
    <property type="molecule type" value="Genomic_DNA"/>
</dbReference>
<organism evidence="2 3">
    <name type="scientific">Hericium alpestre</name>
    <dbReference type="NCBI Taxonomy" id="135208"/>
    <lineage>
        <taxon>Eukaryota</taxon>
        <taxon>Fungi</taxon>
        <taxon>Dikarya</taxon>
        <taxon>Basidiomycota</taxon>
        <taxon>Agaricomycotina</taxon>
        <taxon>Agaricomycetes</taxon>
        <taxon>Russulales</taxon>
        <taxon>Hericiaceae</taxon>
        <taxon>Hericium</taxon>
    </lineage>
</organism>
<evidence type="ECO:0000313" key="3">
    <source>
        <dbReference type="Proteomes" id="UP000298061"/>
    </source>
</evidence>
<accession>A0A4Y9ZWB0</accession>
<dbReference type="AlphaFoldDB" id="A0A4Y9ZWB0"/>
<evidence type="ECO:0000313" key="2">
    <source>
        <dbReference type="EMBL" id="TFY78855.1"/>
    </source>
</evidence>
<sequence>MTNLSLDEGITACESDDFDITQHNHALPEDVLAYTLQLGPADAGWASLVNASHVCHSWRDVALNYPALWSSIPLRSSGASGAFLKRSRDAPLHITLRAVPREPPAIPMHKYFACLYPHMERLQSLNLDLGAAAMFDFFGVCRVWWASPPLETLSLRLHTAYSLSIPVDIIRQFTSLRSLNLHNFDFAIFSEPLDELKQLKISVDQATERTPVSTNSFIFSLSQMQQLQCLELEGIDFHEPVGSVRASLPQLSSVTVTGSRCNALLSQLTFSSSLWISVRCLAAPDDSMHSLGMSSSFWKEISIDHLQLVSEASELLIRAWSQDTQTVDMVIELAEDDEGFAGRIAQGVRPMHTGLLKLEIQRTDLKAMRPFSSRLPPEAPEPEALDPRWVLLDRSAGGGYPHTSGAGEPPGLEQSGGATLARSHRNK</sequence>
<proteinExistence type="predicted"/>
<feature type="region of interest" description="Disordered" evidence="1">
    <location>
        <begin position="370"/>
        <end position="427"/>
    </location>
</feature>
<dbReference type="Proteomes" id="UP000298061">
    <property type="component" value="Unassembled WGS sequence"/>
</dbReference>
<dbReference type="STRING" id="135208.A0A4Y9ZWB0"/>
<reference evidence="2 3" key="1">
    <citation type="submission" date="2019-02" db="EMBL/GenBank/DDBJ databases">
        <title>Genome sequencing of the rare red list fungi Hericium alpestre (H. flagellum).</title>
        <authorList>
            <person name="Buettner E."/>
            <person name="Kellner H."/>
        </authorList>
    </citation>
    <scope>NUCLEOTIDE SEQUENCE [LARGE SCALE GENOMIC DNA]</scope>
    <source>
        <strain evidence="2 3">DSM 108284</strain>
    </source>
</reference>
<protein>
    <submittedName>
        <fullName evidence="2">Uncharacterized protein</fullName>
    </submittedName>
</protein>
<dbReference type="Gene3D" id="3.80.10.10">
    <property type="entry name" value="Ribonuclease Inhibitor"/>
    <property type="match status" value="1"/>
</dbReference>